<dbReference type="Proteomes" id="UP000507245">
    <property type="component" value="Unassembled WGS sequence"/>
</dbReference>
<sequence>MEEWQSFIKKRLGPKYHEKSEKFKKMRAKQTMLHTMIRKGYAHLKDEMRKASTSLDSITRRDVWICGHTRKSGGFLNEEVANAVFPCVSANAQGFGGLEANSTNQASSHNIQANSTNCKAKSVNLRSKSKFANHKAIKNVALEASSANHKAKSANLLSKSVNLEAIFTHHYGNSQSSREKVQTTTLDRKWRSCCTC</sequence>
<dbReference type="Pfam" id="PF03004">
    <property type="entry name" value="Transposase_24"/>
    <property type="match status" value="1"/>
</dbReference>
<name>A0A6J5XA48_PRUAR</name>
<organism evidence="1 2">
    <name type="scientific">Prunus armeniaca</name>
    <name type="common">Apricot</name>
    <name type="synonym">Armeniaca vulgaris</name>
    <dbReference type="NCBI Taxonomy" id="36596"/>
    <lineage>
        <taxon>Eukaryota</taxon>
        <taxon>Viridiplantae</taxon>
        <taxon>Streptophyta</taxon>
        <taxon>Embryophyta</taxon>
        <taxon>Tracheophyta</taxon>
        <taxon>Spermatophyta</taxon>
        <taxon>Magnoliopsida</taxon>
        <taxon>eudicotyledons</taxon>
        <taxon>Gunneridae</taxon>
        <taxon>Pentapetalae</taxon>
        <taxon>rosids</taxon>
        <taxon>fabids</taxon>
        <taxon>Rosales</taxon>
        <taxon>Rosaceae</taxon>
        <taxon>Amygdaloideae</taxon>
        <taxon>Amygdaleae</taxon>
        <taxon>Prunus</taxon>
    </lineage>
</organism>
<accession>A0A6J5XA48</accession>
<gene>
    <name evidence="1" type="ORF">ORAREDHAP_LOCUS29085</name>
</gene>
<dbReference type="OrthoDB" id="1000296at2759"/>
<proteinExistence type="predicted"/>
<evidence type="ECO:0000313" key="2">
    <source>
        <dbReference type="Proteomes" id="UP000507245"/>
    </source>
</evidence>
<dbReference type="InterPro" id="IPR004252">
    <property type="entry name" value="Probable_transposase_24"/>
</dbReference>
<dbReference type="EMBL" id="CAEKKB010000004">
    <property type="protein sequence ID" value="CAB4308882.1"/>
    <property type="molecule type" value="Genomic_DNA"/>
</dbReference>
<evidence type="ECO:0000313" key="1">
    <source>
        <dbReference type="EMBL" id="CAB4308882.1"/>
    </source>
</evidence>
<dbReference type="AlphaFoldDB" id="A0A6J5XA48"/>
<reference evidence="2" key="1">
    <citation type="journal article" date="2020" name="Genome Biol.">
        <title>Gamete binning: chromosome-level and haplotype-resolved genome assembly enabled by high-throughput single-cell sequencing of gamete genomes.</title>
        <authorList>
            <person name="Campoy J.A."/>
            <person name="Sun H."/>
            <person name="Goel M."/>
            <person name="Jiao W.-B."/>
            <person name="Folz-Donahue K."/>
            <person name="Wang N."/>
            <person name="Rubio M."/>
            <person name="Liu C."/>
            <person name="Kukat C."/>
            <person name="Ruiz D."/>
            <person name="Huettel B."/>
            <person name="Schneeberger K."/>
        </authorList>
    </citation>
    <scope>NUCLEOTIDE SEQUENCE [LARGE SCALE GENOMIC DNA]</scope>
    <source>
        <strain evidence="2">cv. Rojo Pasion</strain>
    </source>
</reference>
<protein>
    <submittedName>
        <fullName evidence="1">Uncharacterized protein</fullName>
    </submittedName>
</protein>
<keyword evidence="2" id="KW-1185">Reference proteome</keyword>